<accession>A0A5J4PI99</accession>
<name>A0A5J4PI99_9ZZZZ</name>
<gene>
    <name evidence="2" type="ORF">EZS27_039181</name>
</gene>
<protein>
    <submittedName>
        <fullName evidence="2">Tyrosine recombinase XerD</fullName>
    </submittedName>
</protein>
<feature type="domain" description="Arm DNA-binding" evidence="1">
    <location>
        <begin position="15"/>
        <end position="52"/>
    </location>
</feature>
<organism evidence="2">
    <name type="scientific">termite gut metagenome</name>
    <dbReference type="NCBI Taxonomy" id="433724"/>
    <lineage>
        <taxon>unclassified sequences</taxon>
        <taxon>metagenomes</taxon>
        <taxon>organismal metagenomes</taxon>
    </lineage>
</organism>
<dbReference type="InterPro" id="IPR035386">
    <property type="entry name" value="Arm-DNA-bind_5"/>
</dbReference>
<evidence type="ECO:0000259" key="1">
    <source>
        <dbReference type="Pfam" id="PF17293"/>
    </source>
</evidence>
<comment type="caution">
    <text evidence="2">The sequence shown here is derived from an EMBL/GenBank/DDBJ whole genome shotgun (WGS) entry which is preliminary data.</text>
</comment>
<dbReference type="Pfam" id="PF17293">
    <property type="entry name" value="Arm-DNA-bind_5"/>
    <property type="match status" value="1"/>
</dbReference>
<proteinExistence type="predicted"/>
<evidence type="ECO:0000313" key="2">
    <source>
        <dbReference type="EMBL" id="KAA6309296.1"/>
    </source>
</evidence>
<dbReference type="EMBL" id="SNRY01008016">
    <property type="protein sequence ID" value="KAA6309296.1"/>
    <property type="molecule type" value="Genomic_DNA"/>
</dbReference>
<sequence>MGNKKKKQAKAKEPVKLRYKELSNGNQSIYLDCYSNGKREYEFLKLYLIPETSF</sequence>
<reference evidence="2" key="1">
    <citation type="submission" date="2019-03" db="EMBL/GenBank/DDBJ databases">
        <title>Single cell metagenomics reveals metabolic interactions within the superorganism composed of flagellate Streblomastix strix and complex community of Bacteroidetes bacteria on its surface.</title>
        <authorList>
            <person name="Treitli S.C."/>
            <person name="Kolisko M."/>
            <person name="Husnik F."/>
            <person name="Keeling P."/>
            <person name="Hampl V."/>
        </authorList>
    </citation>
    <scope>NUCLEOTIDE SEQUENCE</scope>
    <source>
        <strain evidence="2">STM</strain>
    </source>
</reference>
<dbReference type="AlphaFoldDB" id="A0A5J4PI99"/>
<feature type="non-terminal residue" evidence="2">
    <location>
        <position position="54"/>
    </location>
</feature>